<feature type="domain" description="LOB" evidence="3">
    <location>
        <begin position="6"/>
        <end position="108"/>
    </location>
</feature>
<accession>A0ABQ7MVL6</accession>
<organism evidence="4 5">
    <name type="scientific">Brassica rapa subsp. trilocularis</name>
    <dbReference type="NCBI Taxonomy" id="1813537"/>
    <lineage>
        <taxon>Eukaryota</taxon>
        <taxon>Viridiplantae</taxon>
        <taxon>Streptophyta</taxon>
        <taxon>Embryophyta</taxon>
        <taxon>Tracheophyta</taxon>
        <taxon>Spermatophyta</taxon>
        <taxon>Magnoliopsida</taxon>
        <taxon>eudicotyledons</taxon>
        <taxon>Gunneridae</taxon>
        <taxon>Pentapetalae</taxon>
        <taxon>rosids</taxon>
        <taxon>malvids</taxon>
        <taxon>Brassicales</taxon>
        <taxon>Brassicaceae</taxon>
        <taxon>Brassiceae</taxon>
        <taxon>Brassica</taxon>
    </lineage>
</organism>
<dbReference type="Proteomes" id="UP000823674">
    <property type="component" value="Chromosome A04"/>
</dbReference>
<keyword evidence="2" id="KW-0472">Membrane</keyword>
<dbReference type="InterPro" id="IPR004883">
    <property type="entry name" value="LOB"/>
</dbReference>
<protein>
    <recommendedName>
        <fullName evidence="3">LOB domain-containing protein</fullName>
    </recommendedName>
</protein>
<keyword evidence="5" id="KW-1185">Reference proteome</keyword>
<evidence type="ECO:0000313" key="4">
    <source>
        <dbReference type="EMBL" id="KAG5401826.1"/>
    </source>
</evidence>
<keyword evidence="2" id="KW-1133">Transmembrane helix</keyword>
<keyword evidence="2" id="KW-0812">Transmembrane</keyword>
<evidence type="ECO:0000256" key="1">
    <source>
        <dbReference type="ARBA" id="ARBA00005474"/>
    </source>
</evidence>
<feature type="transmembrane region" description="Helical" evidence="2">
    <location>
        <begin position="190"/>
        <end position="206"/>
    </location>
</feature>
<dbReference type="EMBL" id="JADBGQ010000004">
    <property type="protein sequence ID" value="KAG5401826.1"/>
    <property type="molecule type" value="Genomic_DNA"/>
</dbReference>
<evidence type="ECO:0000259" key="3">
    <source>
        <dbReference type="PROSITE" id="PS50891"/>
    </source>
</evidence>
<dbReference type="Pfam" id="PF03195">
    <property type="entry name" value="LOB"/>
    <property type="match status" value="1"/>
</dbReference>
<dbReference type="PANTHER" id="PTHR31529">
    <property type="entry name" value="LOB DOMAIN CONTAINING PROTEIN"/>
    <property type="match status" value="1"/>
</dbReference>
<sequence>MGGLGSPCGACKFLRRKCIEGCVFAPYFCYEEGSSNFAAIHKVFGASNFSKLISHLPDQDRCDAVRTISYEAQSRLHDPIYGCVSQIFSLQQQVVSLQAQVVLLREEASRKFPQGDCSEQGEFLAQDTPQDLHSWFHQVVSDSNLNQMSDVASTSIDHDESLCRSNEFIYYQEVMFPWSVDNKVVMKKQVVFGVILLALFLIFINAKQVEATRLLRTTVDSEIRSVFQSLQKGTVPESGRNRCTHIPKGSGKCHG</sequence>
<evidence type="ECO:0000256" key="2">
    <source>
        <dbReference type="SAM" id="Phobius"/>
    </source>
</evidence>
<reference evidence="4 5" key="1">
    <citation type="submission" date="2021-03" db="EMBL/GenBank/DDBJ databases">
        <authorList>
            <person name="King G.J."/>
            <person name="Bancroft I."/>
            <person name="Baten A."/>
            <person name="Bloomfield J."/>
            <person name="Borpatragohain P."/>
            <person name="He Z."/>
            <person name="Irish N."/>
            <person name="Irwin J."/>
            <person name="Liu K."/>
            <person name="Mauleon R.P."/>
            <person name="Moore J."/>
            <person name="Morris R."/>
            <person name="Ostergaard L."/>
            <person name="Wang B."/>
            <person name="Wells R."/>
        </authorList>
    </citation>
    <scope>NUCLEOTIDE SEQUENCE [LARGE SCALE GENOMIC DNA]</scope>
    <source>
        <strain evidence="4">R-o-18</strain>
        <tissue evidence="4">Leaf</tissue>
    </source>
</reference>
<comment type="similarity">
    <text evidence="1">Belongs to the LOB domain-containing protein family.</text>
</comment>
<name>A0ABQ7MVL6_BRACM</name>
<dbReference type="PANTHER" id="PTHR31529:SF40">
    <property type="entry name" value="LOB DOMAIN-CONTAINING PROTEIN 14"/>
    <property type="match status" value="1"/>
</dbReference>
<dbReference type="PROSITE" id="PS50891">
    <property type="entry name" value="LOB"/>
    <property type="match status" value="1"/>
</dbReference>
<comment type="caution">
    <text evidence="4">The sequence shown here is derived from an EMBL/GenBank/DDBJ whole genome shotgun (WGS) entry which is preliminary data.</text>
</comment>
<gene>
    <name evidence="4" type="primary">A04p029840.1_BraROA</name>
    <name evidence="4" type="ORF">IGI04_016433</name>
</gene>
<evidence type="ECO:0000313" key="5">
    <source>
        <dbReference type="Proteomes" id="UP000823674"/>
    </source>
</evidence>
<proteinExistence type="inferred from homology"/>